<dbReference type="InterPro" id="IPR018488">
    <property type="entry name" value="cNMP-bd_CS"/>
</dbReference>
<keyword evidence="5 12" id="KW-0808">Transferase</keyword>
<evidence type="ECO:0000256" key="11">
    <source>
        <dbReference type="ARBA" id="ARBA00047462"/>
    </source>
</evidence>
<keyword evidence="7 12" id="KW-0418">Kinase</keyword>
<evidence type="ECO:0000313" key="19">
    <source>
        <dbReference type="RefSeq" id="XP_018326269.1"/>
    </source>
</evidence>
<dbReference type="Gene3D" id="1.10.510.10">
    <property type="entry name" value="Transferase(Phosphotransferase) domain 1"/>
    <property type="match status" value="1"/>
</dbReference>
<protein>
    <recommendedName>
        <fullName evidence="2 12">cGMP-dependent protein kinase</fullName>
        <ecNumber evidence="2 12">2.7.11.12</ecNumber>
    </recommendedName>
</protein>
<dbReference type="PROSITE" id="PS00889">
    <property type="entry name" value="CNMP_BINDING_2"/>
    <property type="match status" value="2"/>
</dbReference>
<accession>A0A1W4WQS3</accession>
<dbReference type="GO" id="GO:0030553">
    <property type="term" value="F:cGMP binding"/>
    <property type="evidence" value="ECO:0007669"/>
    <property type="project" value="UniProtKB-KW"/>
</dbReference>
<evidence type="ECO:0000256" key="10">
    <source>
        <dbReference type="ARBA" id="ARBA00047298"/>
    </source>
</evidence>
<dbReference type="PROSITE" id="PS00108">
    <property type="entry name" value="PROTEIN_KINASE_ST"/>
    <property type="match status" value="1"/>
</dbReference>
<dbReference type="PROSITE" id="PS50011">
    <property type="entry name" value="PROTEIN_KINASE_DOM"/>
    <property type="match status" value="1"/>
</dbReference>
<evidence type="ECO:0000313" key="18">
    <source>
        <dbReference type="Proteomes" id="UP000192223"/>
    </source>
</evidence>
<dbReference type="RefSeq" id="XP_018326269.1">
    <property type="nucleotide sequence ID" value="XM_018470767.2"/>
</dbReference>
<dbReference type="KEGG" id="apln:108737706"/>
<comment type="similarity">
    <text evidence="1 12">Belongs to the protein kinase superfamily. AGC Ser/Thr protein kinase family. cGMP subfamily.</text>
</comment>
<proteinExistence type="inferred from homology"/>
<evidence type="ECO:0000256" key="1">
    <source>
        <dbReference type="ARBA" id="ARBA00006352"/>
    </source>
</evidence>
<feature type="domain" description="Cyclic nucleotide-binding" evidence="16">
    <location>
        <begin position="104"/>
        <end position="219"/>
    </location>
</feature>
<keyword evidence="9 12" id="KW-0142">cGMP-binding</keyword>
<dbReference type="Proteomes" id="UP000192223">
    <property type="component" value="Unplaced"/>
</dbReference>
<organism evidence="18 19">
    <name type="scientific">Agrilus planipennis</name>
    <name type="common">Emerald ash borer</name>
    <name type="synonym">Agrilus marcopoli</name>
    <dbReference type="NCBI Taxonomy" id="224129"/>
    <lineage>
        <taxon>Eukaryota</taxon>
        <taxon>Metazoa</taxon>
        <taxon>Ecdysozoa</taxon>
        <taxon>Arthropoda</taxon>
        <taxon>Hexapoda</taxon>
        <taxon>Insecta</taxon>
        <taxon>Pterygota</taxon>
        <taxon>Neoptera</taxon>
        <taxon>Endopterygota</taxon>
        <taxon>Coleoptera</taxon>
        <taxon>Polyphaga</taxon>
        <taxon>Elateriformia</taxon>
        <taxon>Buprestoidea</taxon>
        <taxon>Buprestidae</taxon>
        <taxon>Agrilinae</taxon>
        <taxon>Agrilus</taxon>
    </lineage>
</organism>
<gene>
    <name evidence="19" type="primary">LOC108737706</name>
</gene>
<evidence type="ECO:0000256" key="4">
    <source>
        <dbReference type="ARBA" id="ARBA00022535"/>
    </source>
</evidence>
<evidence type="ECO:0000256" key="9">
    <source>
        <dbReference type="ARBA" id="ARBA00022992"/>
    </source>
</evidence>
<evidence type="ECO:0000259" key="15">
    <source>
        <dbReference type="PROSITE" id="PS50011"/>
    </source>
</evidence>
<dbReference type="PANTHER" id="PTHR24353:SF144">
    <property type="match status" value="1"/>
</dbReference>
<feature type="domain" description="Cyclic nucleotide-binding" evidence="16">
    <location>
        <begin position="234"/>
        <end position="318"/>
    </location>
</feature>
<dbReference type="GeneID" id="108737706"/>
<comment type="catalytic activity">
    <reaction evidence="10 12">
        <text>L-threonyl-[protein] + ATP = O-phospho-L-threonyl-[protein] + ADP + H(+)</text>
        <dbReference type="Rhea" id="RHEA:46608"/>
        <dbReference type="Rhea" id="RHEA-COMP:11060"/>
        <dbReference type="Rhea" id="RHEA-COMP:11605"/>
        <dbReference type="ChEBI" id="CHEBI:15378"/>
        <dbReference type="ChEBI" id="CHEBI:30013"/>
        <dbReference type="ChEBI" id="CHEBI:30616"/>
        <dbReference type="ChEBI" id="CHEBI:61977"/>
        <dbReference type="ChEBI" id="CHEBI:456216"/>
        <dbReference type="EC" id="2.7.11.12"/>
    </reaction>
</comment>
<keyword evidence="6 12" id="KW-0547">Nucleotide-binding</keyword>
<dbReference type="CDD" id="cd05572">
    <property type="entry name" value="STKc_cGK"/>
    <property type="match status" value="1"/>
</dbReference>
<dbReference type="Pfam" id="PF00027">
    <property type="entry name" value="cNMP_binding"/>
    <property type="match status" value="2"/>
</dbReference>
<dbReference type="InterPro" id="IPR000719">
    <property type="entry name" value="Prot_kinase_dom"/>
</dbReference>
<evidence type="ECO:0000256" key="8">
    <source>
        <dbReference type="ARBA" id="ARBA00022840"/>
    </source>
</evidence>
<dbReference type="GO" id="GO:0004692">
    <property type="term" value="F:cGMP-dependent protein kinase activity"/>
    <property type="evidence" value="ECO:0007669"/>
    <property type="project" value="UniProtKB-EC"/>
</dbReference>
<evidence type="ECO:0000256" key="13">
    <source>
        <dbReference type="PIRSR" id="PIRSR000559-1"/>
    </source>
</evidence>
<dbReference type="EC" id="2.7.11.12" evidence="2 12"/>
<evidence type="ECO:0000256" key="3">
    <source>
        <dbReference type="ARBA" id="ARBA00022527"/>
    </source>
</evidence>
<comment type="catalytic activity">
    <reaction evidence="11">
        <text>L-seryl-[protein] + ATP = O-phospho-L-seryl-[protein] + ADP + H(+)</text>
        <dbReference type="Rhea" id="RHEA:17989"/>
        <dbReference type="Rhea" id="RHEA-COMP:9863"/>
        <dbReference type="Rhea" id="RHEA-COMP:11604"/>
        <dbReference type="ChEBI" id="CHEBI:15378"/>
        <dbReference type="ChEBI" id="CHEBI:29999"/>
        <dbReference type="ChEBI" id="CHEBI:30616"/>
        <dbReference type="ChEBI" id="CHEBI:83421"/>
        <dbReference type="ChEBI" id="CHEBI:456216"/>
        <dbReference type="EC" id="2.7.11.12"/>
    </reaction>
</comment>
<dbReference type="CDD" id="cd00038">
    <property type="entry name" value="CAP_ED"/>
    <property type="match status" value="2"/>
</dbReference>
<dbReference type="InterPro" id="IPR000961">
    <property type="entry name" value="AGC-kinase_C"/>
</dbReference>
<dbReference type="InterPro" id="IPR035014">
    <property type="entry name" value="STKc_cGK"/>
</dbReference>
<dbReference type="PROSITE" id="PS50042">
    <property type="entry name" value="CNMP_BINDING_3"/>
    <property type="match status" value="2"/>
</dbReference>
<dbReference type="SMART" id="SM00220">
    <property type="entry name" value="S_TKc"/>
    <property type="match status" value="1"/>
</dbReference>
<dbReference type="InterPro" id="IPR014710">
    <property type="entry name" value="RmlC-like_jellyroll"/>
</dbReference>
<dbReference type="OrthoDB" id="6723712at2759"/>
<dbReference type="InterPro" id="IPR018490">
    <property type="entry name" value="cNMP-bd_dom_sf"/>
</dbReference>
<dbReference type="Pfam" id="PF00069">
    <property type="entry name" value="Pkinase"/>
    <property type="match status" value="1"/>
</dbReference>
<dbReference type="FunFam" id="1.10.510.10:FF:000210">
    <property type="entry name" value="Non-specific serine/threonine protein kinase"/>
    <property type="match status" value="1"/>
</dbReference>
<dbReference type="GO" id="GO:0106310">
    <property type="term" value="F:protein serine kinase activity"/>
    <property type="evidence" value="ECO:0007669"/>
    <property type="project" value="RHEA"/>
</dbReference>
<feature type="binding site" evidence="14">
    <location>
        <position position="385"/>
    </location>
    <ligand>
        <name>ATP</name>
        <dbReference type="ChEBI" id="CHEBI:30616"/>
    </ligand>
</feature>
<evidence type="ECO:0000256" key="5">
    <source>
        <dbReference type="ARBA" id="ARBA00022679"/>
    </source>
</evidence>
<dbReference type="AlphaFoldDB" id="A0A1W4WQS3"/>
<dbReference type="InParanoid" id="A0A1W4WQS3"/>
<dbReference type="SUPFAM" id="SSF56112">
    <property type="entry name" value="Protein kinase-like (PK-like)"/>
    <property type="match status" value="1"/>
</dbReference>
<dbReference type="InterPro" id="IPR011009">
    <property type="entry name" value="Kinase-like_dom_sf"/>
</dbReference>
<feature type="binding site" evidence="14">
    <location>
        <begin position="361"/>
        <end position="369"/>
    </location>
    <ligand>
        <name>ATP</name>
        <dbReference type="ChEBI" id="CHEBI:30616"/>
    </ligand>
</feature>
<keyword evidence="18" id="KW-1185">Reference proteome</keyword>
<feature type="domain" description="Protein kinase" evidence="15">
    <location>
        <begin position="355"/>
        <end position="618"/>
    </location>
</feature>
<feature type="domain" description="AGC-kinase C-terminal" evidence="17">
    <location>
        <begin position="619"/>
        <end position="669"/>
    </location>
</feature>
<name>A0A1W4WQS3_AGRPL</name>
<feature type="active site" description="Proton acceptor" evidence="13">
    <location>
        <position position="481"/>
    </location>
</feature>
<evidence type="ECO:0000256" key="6">
    <source>
        <dbReference type="ARBA" id="ARBA00022741"/>
    </source>
</evidence>
<evidence type="ECO:0000259" key="17">
    <source>
        <dbReference type="PROSITE" id="PS51285"/>
    </source>
</evidence>
<dbReference type="PROSITE" id="PS51285">
    <property type="entry name" value="AGC_KINASE_CTER"/>
    <property type="match status" value="1"/>
</dbReference>
<evidence type="ECO:0000256" key="14">
    <source>
        <dbReference type="PIRSR" id="PIRSR000559-2"/>
    </source>
</evidence>
<dbReference type="InterPro" id="IPR002374">
    <property type="entry name" value="cGMP_dep_kinase"/>
</dbReference>
<sequence>MYCFINSSPSKQWTLSKPSQENGTESVYGQYVKFTQDSLPTAHSSTIDSNSVVSSDVQKRRSDVCAQIIDIDNQNFTFEGIPKHKKAEEIHKLIRSAIANNGFLPNLLDEEKFHLMVDAMYPKEVTSNEIIIREGTEGYHMYVSEFGTYEISIKGEYVETFNDSRVFGELAILSNAKRQATIRTLKEGKLWVLDNEIYQRIMVQSAIQKRNELVQFLRNVPKLNKKSDEILGLVSDLLKNEFFYTGMEIIREGYKGDKFYIIRSGTVSVTKRKEGKVATLTIGQYFGEQALLKEDCRQATVTAEAPGVECLTLTRSHFVDYFGDMDLDSIAMTTRKQVIVPKLKHEYKDITPKDLISIGILGVGGFGWVELVQHRKKKQLTFALKYLKKYEIVQRRQQQHTLNEKSIQISCECPFIVRLYTTFKNDKYLYFLMESCLGGDLCSLLQKQRTRRFDESVARFYTGCALEALAYLHERGIVYRDLKPENLLLDNRGYLKLTDFGLAKVLPLQGKTYTFGGTPEYMSPEIILLQGHDKATDYWSFGILIYELLVGKTPFRSNDSSHMTTYNLILCGFKNIRFPNVLSKPAQNLIMKLCKLKASKRLGCQKDGAEDVKSHKWYEGFDWKKLRNRAIKPPIARNLRSNIDTKYVDKCEINLDIPPDDHSSDFDDF</sequence>
<dbReference type="SUPFAM" id="SSF51206">
    <property type="entry name" value="cAMP-binding domain-like"/>
    <property type="match status" value="2"/>
</dbReference>
<evidence type="ECO:0000259" key="16">
    <source>
        <dbReference type="PROSITE" id="PS50042"/>
    </source>
</evidence>
<dbReference type="Gene3D" id="2.60.120.10">
    <property type="entry name" value="Jelly Rolls"/>
    <property type="match status" value="2"/>
</dbReference>
<keyword evidence="3 12" id="KW-0723">Serine/threonine-protein kinase</keyword>
<dbReference type="STRING" id="224129.A0A1W4WQS3"/>
<dbReference type="PIRSF" id="PIRSF000559">
    <property type="entry name" value="cGMP-dep_kinase"/>
    <property type="match status" value="1"/>
</dbReference>
<dbReference type="PANTHER" id="PTHR24353">
    <property type="entry name" value="CYCLIC NUCLEOTIDE-DEPENDENT PROTEIN KINASE"/>
    <property type="match status" value="1"/>
</dbReference>
<keyword evidence="4 12" id="KW-0140">cGMP</keyword>
<dbReference type="SMART" id="SM00100">
    <property type="entry name" value="cNMP"/>
    <property type="match status" value="2"/>
</dbReference>
<reference evidence="19" key="1">
    <citation type="submission" date="2025-08" db="UniProtKB">
        <authorList>
            <consortium name="RefSeq"/>
        </authorList>
    </citation>
    <scope>IDENTIFICATION</scope>
    <source>
        <tissue evidence="19">Entire body</tissue>
    </source>
</reference>
<dbReference type="InterPro" id="IPR008271">
    <property type="entry name" value="Ser/Thr_kinase_AS"/>
</dbReference>
<keyword evidence="8 12" id="KW-0067">ATP-binding</keyword>
<dbReference type="Gene3D" id="3.30.200.20">
    <property type="entry name" value="Phosphorylase Kinase, domain 1"/>
    <property type="match status" value="1"/>
</dbReference>
<evidence type="ECO:0000256" key="12">
    <source>
        <dbReference type="PIRNR" id="PIRNR000559"/>
    </source>
</evidence>
<evidence type="ECO:0000256" key="7">
    <source>
        <dbReference type="ARBA" id="ARBA00022777"/>
    </source>
</evidence>
<dbReference type="GO" id="GO:0005524">
    <property type="term" value="F:ATP binding"/>
    <property type="evidence" value="ECO:0007669"/>
    <property type="project" value="UniProtKB-KW"/>
</dbReference>
<dbReference type="InterPro" id="IPR000595">
    <property type="entry name" value="cNMP-bd_dom"/>
</dbReference>
<evidence type="ECO:0000256" key="2">
    <source>
        <dbReference type="ARBA" id="ARBA00012428"/>
    </source>
</evidence>